<name>A0A6J6KPG9_9ZZZZ</name>
<reference evidence="2" key="1">
    <citation type="submission" date="2020-05" db="EMBL/GenBank/DDBJ databases">
        <authorList>
            <person name="Chiriac C."/>
            <person name="Salcher M."/>
            <person name="Ghai R."/>
            <person name="Kavagutti S V."/>
        </authorList>
    </citation>
    <scope>NUCLEOTIDE SEQUENCE</scope>
</reference>
<dbReference type="EMBL" id="CAEZVY010000134">
    <property type="protein sequence ID" value="CAB4650084.1"/>
    <property type="molecule type" value="Genomic_DNA"/>
</dbReference>
<proteinExistence type="predicted"/>
<evidence type="ECO:0000313" key="2">
    <source>
        <dbReference type="EMBL" id="CAB4650084.1"/>
    </source>
</evidence>
<dbReference type="AlphaFoldDB" id="A0A6J6KPG9"/>
<dbReference type="AntiFam" id="ANF00129">
    <property type="entry name" value="Shadow ORF (opposite rpoB)"/>
</dbReference>
<evidence type="ECO:0000256" key="1">
    <source>
        <dbReference type="SAM" id="MobiDB-lite"/>
    </source>
</evidence>
<sequence length="481" mass="52389">MGGVNVTNLNTGALAAKPSGAECRKATFVGKARERVVLVHELRELACAKELFNRRNHGAHVDEGLRRNGLNVLGRHTLANHALHSGETSTNLVLNQLTDGTNTTVTEVVDVINIETDVDLLARAGARNRGVTLVKGNQVLDGRDNVVNGENRGVQRQFKTELAVDLVTTNLREVVALGVEVEVVNQQTSRLSSNLLTWTQFAVDVLQGFFLGEDGVLLQGLKHGRETSEVLRDFFAGEAEGLQEDSDRLLALTVDTNTDLVTLVNLKLQPCTAAWDNPHGVDFLVAELVEGGFEIDTRATNQLGHDNTLGAVDDEGSLFGHQGEVAHEHRLGLDFTSLVVHKLSLYVERGGVGLATFLALVNGVLFVLKVGVCERELHGLRRVFNRGNLFEDFLESALRGNNGIAFGLRLGNALLPRRRTNEPLKALGLQGKQIRNLEGVRDFGERETLSDSTVLGRCSRCGTSSSQEKLPPGLDREPQFE</sequence>
<accession>A0A6J6KPG9</accession>
<gene>
    <name evidence="2" type="ORF">UFOPK2158_01139</name>
</gene>
<organism evidence="2">
    <name type="scientific">freshwater metagenome</name>
    <dbReference type="NCBI Taxonomy" id="449393"/>
    <lineage>
        <taxon>unclassified sequences</taxon>
        <taxon>metagenomes</taxon>
        <taxon>ecological metagenomes</taxon>
    </lineage>
</organism>
<protein>
    <submittedName>
        <fullName evidence="2">Unannotated protein</fullName>
    </submittedName>
</protein>
<feature type="region of interest" description="Disordered" evidence="1">
    <location>
        <begin position="460"/>
        <end position="481"/>
    </location>
</feature>